<name>A0A7U2N2D4_ASPFN</name>
<evidence type="ECO:0000313" key="1">
    <source>
        <dbReference type="EMBL" id="QRD94263.1"/>
    </source>
</evidence>
<evidence type="ECO:0000313" key="2">
    <source>
        <dbReference type="Proteomes" id="UP000596276"/>
    </source>
</evidence>
<proteinExistence type="predicted"/>
<protein>
    <submittedName>
        <fullName evidence="1">Uncharacterized protein</fullName>
    </submittedName>
</protein>
<dbReference type="VEuPathDB" id="FungiDB:F9C07_12026"/>
<dbReference type="Proteomes" id="UP000596276">
    <property type="component" value="Chromosome 6"/>
</dbReference>
<sequence>MYESPDATQCRHVPDFNKFPRGKEGFVNAIILGISYSTLFHKISPIFENGAIWGPSSDCQETHRFAGESEDDPFSWVHGDVTGMERNTYSIEEII</sequence>
<gene>
    <name evidence="1" type="ORF">F9C07_12026</name>
</gene>
<reference evidence="2" key="1">
    <citation type="journal article" date="2021" name="G3 (Bethesda)">
        <title>Chromosome assembled and annotated genome sequence of Aspergillus flavus NRRL 3357.</title>
        <authorList>
            <person name="Skerker J.M."/>
            <person name="Pianalto K.M."/>
            <person name="Mondo S.J."/>
            <person name="Yang K."/>
            <person name="Arkin A.P."/>
            <person name="Keller N.P."/>
            <person name="Grigoriev I.V."/>
            <person name="Louise Glass N.L."/>
        </authorList>
    </citation>
    <scope>NUCLEOTIDE SEQUENCE [LARGE SCALE GENOMIC DNA]</scope>
    <source>
        <strain evidence="2">ATCC 200026 / FGSC A1120 / IAM 13836 / NRRL 3357 / JCM 12722 / SRRC 167</strain>
    </source>
</reference>
<keyword evidence="2" id="KW-1185">Reference proteome</keyword>
<dbReference type="AlphaFoldDB" id="A0A7U2N2D4"/>
<organism evidence="1 2">
    <name type="scientific">Aspergillus flavus (strain ATCC 200026 / FGSC A1120 / IAM 13836 / NRRL 3357 / JCM 12722 / SRRC 167)</name>
    <dbReference type="NCBI Taxonomy" id="332952"/>
    <lineage>
        <taxon>Eukaryota</taxon>
        <taxon>Fungi</taxon>
        <taxon>Dikarya</taxon>
        <taxon>Ascomycota</taxon>
        <taxon>Pezizomycotina</taxon>
        <taxon>Eurotiomycetes</taxon>
        <taxon>Eurotiomycetidae</taxon>
        <taxon>Eurotiales</taxon>
        <taxon>Aspergillaceae</taxon>
        <taxon>Aspergillus</taxon>
        <taxon>Aspergillus subgen. Circumdati</taxon>
    </lineage>
</organism>
<accession>A0A7U2N2D4</accession>
<dbReference type="EMBL" id="CP044623">
    <property type="protein sequence ID" value="QRD94263.1"/>
    <property type="molecule type" value="Genomic_DNA"/>
</dbReference>